<dbReference type="InterPro" id="IPR045079">
    <property type="entry name" value="Oxoprolinase-like"/>
</dbReference>
<name>A0A382KUZ2_9ZZZZ</name>
<dbReference type="AlphaFoldDB" id="A0A382KUZ2"/>
<evidence type="ECO:0000259" key="2">
    <source>
        <dbReference type="Pfam" id="PF05378"/>
    </source>
</evidence>
<reference evidence="3" key="1">
    <citation type="submission" date="2018-05" db="EMBL/GenBank/DDBJ databases">
        <authorList>
            <person name="Lanie J.A."/>
            <person name="Ng W.-L."/>
            <person name="Kazmierczak K.M."/>
            <person name="Andrzejewski T.M."/>
            <person name="Davidsen T.M."/>
            <person name="Wayne K.J."/>
            <person name="Tettelin H."/>
            <person name="Glass J.I."/>
            <person name="Rusch D."/>
            <person name="Podicherti R."/>
            <person name="Tsui H.-C.T."/>
            <person name="Winkler M.E."/>
        </authorList>
    </citation>
    <scope>NUCLEOTIDE SEQUENCE</scope>
</reference>
<dbReference type="PANTHER" id="PTHR11365">
    <property type="entry name" value="5-OXOPROLINASE RELATED"/>
    <property type="match status" value="1"/>
</dbReference>
<protein>
    <recommendedName>
        <fullName evidence="4">Hydantoinase/oxoprolinase N-terminal domain-containing protein</fullName>
    </recommendedName>
</protein>
<dbReference type="InterPro" id="IPR043129">
    <property type="entry name" value="ATPase_NBD"/>
</dbReference>
<dbReference type="InterPro" id="IPR002821">
    <property type="entry name" value="Hydantoinase_A"/>
</dbReference>
<dbReference type="EMBL" id="UINC01082521">
    <property type="protein sequence ID" value="SVC27363.1"/>
    <property type="molecule type" value="Genomic_DNA"/>
</dbReference>
<feature type="non-terminal residue" evidence="3">
    <location>
        <position position="307"/>
    </location>
</feature>
<dbReference type="Pfam" id="PF05378">
    <property type="entry name" value="Hydant_A_N"/>
    <property type="match status" value="1"/>
</dbReference>
<dbReference type="Pfam" id="PF01968">
    <property type="entry name" value="Hydantoinase_A"/>
    <property type="match status" value="1"/>
</dbReference>
<dbReference type="GO" id="GO:0016787">
    <property type="term" value="F:hydrolase activity"/>
    <property type="evidence" value="ECO:0007669"/>
    <property type="project" value="InterPro"/>
</dbReference>
<dbReference type="SUPFAM" id="SSF53067">
    <property type="entry name" value="Actin-like ATPase domain"/>
    <property type="match status" value="1"/>
</dbReference>
<feature type="domain" description="Hydantoinase/oxoprolinase N-terminal" evidence="2">
    <location>
        <begin position="1"/>
        <end position="169"/>
    </location>
</feature>
<feature type="domain" description="Hydantoinase A/oxoprolinase" evidence="1">
    <location>
        <begin position="189"/>
        <end position="304"/>
    </location>
</feature>
<dbReference type="Gene3D" id="3.30.420.40">
    <property type="match status" value="1"/>
</dbReference>
<feature type="non-terminal residue" evidence="3">
    <location>
        <position position="1"/>
    </location>
</feature>
<proteinExistence type="predicted"/>
<gene>
    <name evidence="3" type="ORF">METZ01_LOCUS280217</name>
</gene>
<accession>A0A382KUZ2</accession>
<sequence length="307" mass="31712">VGIDVGGTNTDAVVLDVSDRVLAKAKTPTTSDTQEGVSSVLDSVVRAPNVSLERITHVMLGTTHATNAVLERQGLYRVAVVRVAGPASHSIPPLFDWPADLRSTVLAGKVIVDGGSELSGQELAEFGRGELARFLDDLGEEVDAVAITGVFSPVAPDHELAAEEVVGEVLGDIPVSLSHGIGALGLLERENACVLNAALLGVANRIVNGLTQALTAQGIEAQVFIAQNDGTLMGLDYVLRNPVLTIGSGPANSMRGAAFLTGATDALVVDVGGTSTDVGVMSRGYPRESSSPVDIGGVRTNFRMPDL</sequence>
<organism evidence="3">
    <name type="scientific">marine metagenome</name>
    <dbReference type="NCBI Taxonomy" id="408172"/>
    <lineage>
        <taxon>unclassified sequences</taxon>
        <taxon>metagenomes</taxon>
        <taxon>ecological metagenomes</taxon>
    </lineage>
</organism>
<evidence type="ECO:0000259" key="1">
    <source>
        <dbReference type="Pfam" id="PF01968"/>
    </source>
</evidence>
<evidence type="ECO:0008006" key="4">
    <source>
        <dbReference type="Google" id="ProtNLM"/>
    </source>
</evidence>
<evidence type="ECO:0000313" key="3">
    <source>
        <dbReference type="EMBL" id="SVC27363.1"/>
    </source>
</evidence>
<dbReference type="InterPro" id="IPR008040">
    <property type="entry name" value="Hydant_A_N"/>
</dbReference>